<evidence type="ECO:0000313" key="1">
    <source>
        <dbReference type="EMBL" id="BAM04480.1"/>
    </source>
</evidence>
<dbReference type="Gene3D" id="3.90.226.30">
    <property type="match status" value="1"/>
</dbReference>
<dbReference type="RefSeq" id="WP_014437693.1">
    <property type="nucleotide sequence ID" value="NC_017080.1"/>
</dbReference>
<dbReference type="HOGENOM" id="CLU_619420_0_0_0"/>
<reference evidence="1 2" key="1">
    <citation type="submission" date="2012-02" db="EMBL/GenBank/DDBJ databases">
        <title>Complete genome sequence of Phycisphaera mikurensis NBRC 102666.</title>
        <authorList>
            <person name="Ankai A."/>
            <person name="Hosoyama A."/>
            <person name="Terui Y."/>
            <person name="Sekine M."/>
            <person name="Fukai R."/>
            <person name="Kato Y."/>
            <person name="Nakamura S."/>
            <person name="Yamada-Narita S."/>
            <person name="Kawakoshi A."/>
            <person name="Fukunaga Y."/>
            <person name="Yamazaki S."/>
            <person name="Fujita N."/>
        </authorList>
    </citation>
    <scope>NUCLEOTIDE SEQUENCE [LARGE SCALE GENOMIC DNA]</scope>
    <source>
        <strain evidence="2">NBRC 102666 / KCTC 22515 / FYK2301M01</strain>
    </source>
</reference>
<dbReference type="OrthoDB" id="9770545at2"/>
<dbReference type="eggNOG" id="COG3875">
    <property type="taxonomic scope" value="Bacteria"/>
</dbReference>
<evidence type="ECO:0000313" key="2">
    <source>
        <dbReference type="Proteomes" id="UP000007881"/>
    </source>
</evidence>
<sequence>MSTLFSEGGPEAEVTPQRLRERMAEVARAWCGDAERVLLLPPDHTRAKSFAGKMAAELWSLLEPDVRVDVMPALGTHHPMTEAQLRRFFGETIPMDRFRVHRWDGELDVLGTIDGLEIDRLSGGRLARAGVIDDLPVAVNPAVTSGGYDVVLSLGQVVPHEVVGLANYTKNVMIGVGGKPVIDRSHLLGAVYGMERVMGRAETPVRRLLDRMYREFVEPRTRVGFVLSVVEGVLDGSATPRPVLRGLFASRDNSAFREAAALSRMVNLTDLDRPIRTCVVKLDAETYASTWLGNKAIYRTRMAMATGGRLVVLAPGVKRFGENARTDPLIARFGYHGTPRTLAAMAEHAALRAEASVAAHLIHGSGEGRFGITYATRPENLPAEAVRGVGFDFEDHDAAVARLDAGNLRPGWNDRAGEEVFYVPDPGIGLWSADTEDHSAEP</sequence>
<dbReference type="InterPro" id="IPR043166">
    <property type="entry name" value="LarA-like_C"/>
</dbReference>
<dbReference type="PANTHER" id="PTHR33171">
    <property type="entry name" value="LAR_N DOMAIN-CONTAINING PROTEIN"/>
    <property type="match status" value="1"/>
</dbReference>
<protein>
    <submittedName>
        <fullName evidence="1">Uncharacterized protein</fullName>
    </submittedName>
</protein>
<dbReference type="AlphaFoldDB" id="I0IGU2"/>
<accession>I0IGU2</accession>
<dbReference type="KEGG" id="phm:PSMK_23210"/>
<keyword evidence="2" id="KW-1185">Reference proteome</keyword>
<gene>
    <name evidence="1" type="ordered locus">PSMK_23210</name>
</gene>
<dbReference type="STRING" id="1142394.PSMK_23210"/>
<proteinExistence type="predicted"/>
<organism evidence="1 2">
    <name type="scientific">Phycisphaera mikurensis (strain NBRC 102666 / KCTC 22515 / FYK2301M01)</name>
    <dbReference type="NCBI Taxonomy" id="1142394"/>
    <lineage>
        <taxon>Bacteria</taxon>
        <taxon>Pseudomonadati</taxon>
        <taxon>Planctomycetota</taxon>
        <taxon>Phycisphaerae</taxon>
        <taxon>Phycisphaerales</taxon>
        <taxon>Phycisphaeraceae</taxon>
        <taxon>Phycisphaera</taxon>
    </lineage>
</organism>
<dbReference type="Gene3D" id="3.40.50.11440">
    <property type="match status" value="1"/>
</dbReference>
<name>I0IGU2_PHYMF</name>
<dbReference type="Proteomes" id="UP000007881">
    <property type="component" value="Chromosome"/>
</dbReference>
<dbReference type="InterPro" id="IPR048068">
    <property type="entry name" value="LarA-like"/>
</dbReference>
<dbReference type="PATRIC" id="fig|1142394.8.peg.2395"/>
<dbReference type="PANTHER" id="PTHR33171:SF17">
    <property type="entry name" value="LARA-LIKE N-TERMINAL DOMAIN-CONTAINING PROTEIN"/>
    <property type="match status" value="1"/>
</dbReference>
<dbReference type="EMBL" id="AP012338">
    <property type="protein sequence ID" value="BAM04480.1"/>
    <property type="molecule type" value="Genomic_DNA"/>
</dbReference>